<keyword evidence="6" id="KW-0472">Membrane</keyword>
<dbReference type="Gene3D" id="2.30.30.40">
    <property type="entry name" value="SH3 Domains"/>
    <property type="match status" value="1"/>
</dbReference>
<evidence type="ECO:0000259" key="9">
    <source>
        <dbReference type="PROSITE" id="PS50002"/>
    </source>
</evidence>
<dbReference type="PROSITE" id="PS50002">
    <property type="entry name" value="SH3"/>
    <property type="match status" value="1"/>
</dbReference>
<evidence type="ECO:0000256" key="1">
    <source>
        <dbReference type="ARBA" id="ARBA00004308"/>
    </source>
</evidence>
<dbReference type="InterPro" id="IPR036028">
    <property type="entry name" value="SH3-like_dom_sf"/>
</dbReference>
<dbReference type="FunFam" id="1.20.1270.60:FF:000013">
    <property type="entry name" value="Amphiphysin isoform 2"/>
    <property type="match status" value="1"/>
</dbReference>
<dbReference type="Pfam" id="PF14604">
    <property type="entry name" value="SH3_9"/>
    <property type="match status" value="1"/>
</dbReference>
<organism evidence="11 12">
    <name type="scientific">Stegodyphus mimosarum</name>
    <name type="common">African social velvet spider</name>
    <dbReference type="NCBI Taxonomy" id="407821"/>
    <lineage>
        <taxon>Eukaryota</taxon>
        <taxon>Metazoa</taxon>
        <taxon>Ecdysozoa</taxon>
        <taxon>Arthropoda</taxon>
        <taxon>Chelicerata</taxon>
        <taxon>Arachnida</taxon>
        <taxon>Araneae</taxon>
        <taxon>Araneomorphae</taxon>
        <taxon>Entelegynae</taxon>
        <taxon>Eresoidea</taxon>
        <taxon>Eresidae</taxon>
        <taxon>Stegodyphus</taxon>
    </lineage>
</organism>
<dbReference type="GO" id="GO:0005737">
    <property type="term" value="C:cytoplasm"/>
    <property type="evidence" value="ECO:0007669"/>
    <property type="project" value="UniProtKB-SubCell"/>
</dbReference>
<dbReference type="PANTHER" id="PTHR46514">
    <property type="entry name" value="AMPHIPHYSIN"/>
    <property type="match status" value="1"/>
</dbReference>
<dbReference type="Proteomes" id="UP000054359">
    <property type="component" value="Unassembled WGS sequence"/>
</dbReference>
<accession>A0A087UMN7</accession>
<keyword evidence="4" id="KW-0963">Cytoplasm</keyword>
<feature type="domain" description="SH3" evidence="9">
    <location>
        <begin position="369"/>
        <end position="433"/>
    </location>
</feature>
<evidence type="ECO:0000256" key="4">
    <source>
        <dbReference type="ARBA" id="ARBA00022490"/>
    </source>
</evidence>
<evidence type="ECO:0000256" key="7">
    <source>
        <dbReference type="PROSITE-ProRule" id="PRU00192"/>
    </source>
</evidence>
<evidence type="ECO:0000259" key="10">
    <source>
        <dbReference type="PROSITE" id="PS51021"/>
    </source>
</evidence>
<dbReference type="GO" id="GO:0005886">
    <property type="term" value="C:plasma membrane"/>
    <property type="evidence" value="ECO:0007669"/>
    <property type="project" value="TreeGrafter"/>
</dbReference>
<gene>
    <name evidence="11" type="ORF">X975_05086</name>
</gene>
<evidence type="ECO:0000256" key="6">
    <source>
        <dbReference type="ARBA" id="ARBA00023136"/>
    </source>
</evidence>
<dbReference type="PROSITE" id="PS51021">
    <property type="entry name" value="BAR"/>
    <property type="match status" value="1"/>
</dbReference>
<dbReference type="GO" id="GO:0012505">
    <property type="term" value="C:endomembrane system"/>
    <property type="evidence" value="ECO:0007669"/>
    <property type="project" value="UniProtKB-SubCell"/>
</dbReference>
<dbReference type="FunFam" id="2.30.30.40:FF:000172">
    <property type="entry name" value="Amphiphysin, isoform B"/>
    <property type="match status" value="1"/>
</dbReference>
<feature type="domain" description="BAR" evidence="10">
    <location>
        <begin position="25"/>
        <end position="242"/>
    </location>
</feature>
<keyword evidence="12" id="KW-1185">Reference proteome</keyword>
<dbReference type="SMART" id="SM00326">
    <property type="entry name" value="SH3"/>
    <property type="match status" value="1"/>
</dbReference>
<dbReference type="InterPro" id="IPR001452">
    <property type="entry name" value="SH3_domain"/>
</dbReference>
<dbReference type="Gene3D" id="1.20.1270.60">
    <property type="entry name" value="Arfaptin homology (AH) domain/BAR domain"/>
    <property type="match status" value="1"/>
</dbReference>
<dbReference type="OrthoDB" id="446293at2759"/>
<dbReference type="GO" id="GO:0005543">
    <property type="term" value="F:phospholipid binding"/>
    <property type="evidence" value="ECO:0007669"/>
    <property type="project" value="TreeGrafter"/>
</dbReference>
<feature type="coiled-coil region" evidence="8">
    <location>
        <begin position="161"/>
        <end position="188"/>
    </location>
</feature>
<dbReference type="SMART" id="SM00721">
    <property type="entry name" value="BAR"/>
    <property type="match status" value="1"/>
</dbReference>
<comment type="subcellular location">
    <subcellularLocation>
        <location evidence="2">Cytoplasm</location>
    </subcellularLocation>
    <subcellularLocation>
        <location evidence="1">Endomembrane system</location>
    </subcellularLocation>
</comment>
<dbReference type="InterPro" id="IPR003005">
    <property type="entry name" value="Amphiphysin"/>
</dbReference>
<reference evidence="11 12" key="1">
    <citation type="submission" date="2013-11" db="EMBL/GenBank/DDBJ databases">
        <title>Genome sequencing of Stegodyphus mimosarum.</title>
        <authorList>
            <person name="Bechsgaard J."/>
        </authorList>
    </citation>
    <scope>NUCLEOTIDE SEQUENCE [LARGE SCALE GENOMIC DNA]</scope>
</reference>
<protein>
    <submittedName>
        <fullName evidence="11">Uncharacterized protein</fullName>
    </submittedName>
</protein>
<dbReference type="InterPro" id="IPR004148">
    <property type="entry name" value="BAR_dom"/>
</dbReference>
<dbReference type="SUPFAM" id="SSF50044">
    <property type="entry name" value="SH3-domain"/>
    <property type="match status" value="1"/>
</dbReference>
<dbReference type="AlphaFoldDB" id="A0A087UMN7"/>
<evidence type="ECO:0000313" key="12">
    <source>
        <dbReference type="Proteomes" id="UP000054359"/>
    </source>
</evidence>
<feature type="non-terminal residue" evidence="11">
    <location>
        <position position="433"/>
    </location>
</feature>
<evidence type="ECO:0000256" key="5">
    <source>
        <dbReference type="ARBA" id="ARBA00023054"/>
    </source>
</evidence>
<dbReference type="PRINTS" id="PR00452">
    <property type="entry name" value="SH3DOMAIN"/>
</dbReference>
<dbReference type="InterPro" id="IPR027267">
    <property type="entry name" value="AH/BAR_dom_sf"/>
</dbReference>
<keyword evidence="3 7" id="KW-0728">SH3 domain</keyword>
<dbReference type="Pfam" id="PF03114">
    <property type="entry name" value="BAR"/>
    <property type="match status" value="1"/>
</dbReference>
<dbReference type="STRING" id="407821.A0A087UMN7"/>
<name>A0A087UMN7_STEMI</name>
<dbReference type="EMBL" id="KK120593">
    <property type="protein sequence ID" value="KFM78626.1"/>
    <property type="molecule type" value="Genomic_DNA"/>
</dbReference>
<evidence type="ECO:0000256" key="8">
    <source>
        <dbReference type="SAM" id="Coils"/>
    </source>
</evidence>
<evidence type="ECO:0000313" key="11">
    <source>
        <dbReference type="EMBL" id="KFM78626.1"/>
    </source>
</evidence>
<keyword evidence="5 8" id="KW-0175">Coiled coil</keyword>
<evidence type="ECO:0000256" key="3">
    <source>
        <dbReference type="ARBA" id="ARBA00022443"/>
    </source>
</evidence>
<evidence type="ECO:0000256" key="2">
    <source>
        <dbReference type="ARBA" id="ARBA00004496"/>
    </source>
</evidence>
<dbReference type="PRINTS" id="PR01251">
    <property type="entry name" value="AMPHIPHYSIN"/>
</dbReference>
<sequence length="433" mass="49755">MASDNRAGSISKSVQKHAGRAKERILQNLGKADRTTDDILNIYISNFNKQHASAQRLNKEFKNYVSCARAMQAASKSLMDTLTEMYEQNWVGSEQLPIKTQVLEMVWDDFCHKLNDQVGVPIATYLSQFPEIRGKIAKRGRKLVDYDKCRHNLQAFQQPNRKREEMKIGKAKERLDEARKLYEVINNELHDELPALYDSRISFLVTNLQTMFTSETQFHNENAKIFNQLTEVVENLSLENQKGKYRTRKPGSPLILKSEGDTRHYEEIEFKKNQGRMSGQNLSNGEIISSNTLPKSEHKMREISLTVSQTNALNTDSSTLDQMRKPPKLEKDYEPVEVNEMNQDHRDTQKLDELYDIPVGATTTDLPAGVLYRVRATYKYTGEDIDELSFEIGDVIRVVEYDDPEEQEEGWLMGVKESTGEKGLFPANFTRPI</sequence>
<dbReference type="OMA" id="QMYTEMN"/>
<proteinExistence type="predicted"/>
<dbReference type="PANTHER" id="PTHR46514:SF3">
    <property type="entry name" value="AMPHIPHYSIN"/>
    <property type="match status" value="1"/>
</dbReference>
<dbReference type="SUPFAM" id="SSF103657">
    <property type="entry name" value="BAR/IMD domain-like"/>
    <property type="match status" value="1"/>
</dbReference>
<dbReference type="CDD" id="cd11790">
    <property type="entry name" value="SH3_Amphiphysin"/>
    <property type="match status" value="1"/>
</dbReference>